<evidence type="ECO:0000313" key="2">
    <source>
        <dbReference type="EMBL" id="KUG07283.1"/>
    </source>
</evidence>
<organism evidence="2 3">
    <name type="scientific">Solirubrum puertoriconensis</name>
    <dbReference type="NCBI Taxonomy" id="1751427"/>
    <lineage>
        <taxon>Bacteria</taxon>
        <taxon>Pseudomonadati</taxon>
        <taxon>Bacteroidota</taxon>
        <taxon>Cytophagia</taxon>
        <taxon>Cytophagales</taxon>
    </lineage>
</organism>
<feature type="compositionally biased region" description="Polar residues" evidence="1">
    <location>
        <begin position="7"/>
        <end position="16"/>
    </location>
</feature>
<sequence length="103" mass="10977">MVATLLGSCQTNPNTRATPVVPSAAPPTAGAATEGEASAALRTFLQAQQNAELFVVDSAELVNVNDNTWQVLVPRTDWADRMPNRAAFEIDKSTGEVRALPVR</sequence>
<feature type="region of interest" description="Disordered" evidence="1">
    <location>
        <begin position="1"/>
        <end position="34"/>
    </location>
</feature>
<protein>
    <submittedName>
        <fullName evidence="2">Uncharacterized protein</fullName>
    </submittedName>
</protein>
<proteinExistence type="predicted"/>
<dbReference type="EMBL" id="LNAL01000007">
    <property type="protein sequence ID" value="KUG07283.1"/>
    <property type="molecule type" value="Genomic_DNA"/>
</dbReference>
<evidence type="ECO:0000256" key="1">
    <source>
        <dbReference type="SAM" id="MobiDB-lite"/>
    </source>
</evidence>
<dbReference type="AlphaFoldDB" id="A0A9X0L469"/>
<name>A0A9X0L469_SOLP1</name>
<evidence type="ECO:0000313" key="3">
    <source>
        <dbReference type="Proteomes" id="UP000054223"/>
    </source>
</evidence>
<dbReference type="Proteomes" id="UP000054223">
    <property type="component" value="Unassembled WGS sequence"/>
</dbReference>
<reference evidence="2 3" key="1">
    <citation type="submission" date="2015-11" db="EMBL/GenBank/DDBJ databases">
        <title>Solirubrum puertoriconensis gen. nov. an environmental bacteria isolated in Puerto Rico.</title>
        <authorList>
            <person name="Cuebas-Irizarry M.F."/>
            <person name="Montalvo-Rodriguez R."/>
        </authorList>
    </citation>
    <scope>NUCLEOTIDE SEQUENCE [LARGE SCALE GENOMIC DNA]</scope>
    <source>
        <strain evidence="2 3">MC1A</strain>
    </source>
</reference>
<feature type="compositionally biased region" description="Low complexity" evidence="1">
    <location>
        <begin position="17"/>
        <end position="34"/>
    </location>
</feature>
<accession>A0A9X0L469</accession>
<gene>
    <name evidence="2" type="ORF">ASU33_13030</name>
</gene>
<keyword evidence="3" id="KW-1185">Reference proteome</keyword>
<comment type="caution">
    <text evidence="2">The sequence shown here is derived from an EMBL/GenBank/DDBJ whole genome shotgun (WGS) entry which is preliminary data.</text>
</comment>